<dbReference type="GO" id="GO:0005506">
    <property type="term" value="F:iron ion binding"/>
    <property type="evidence" value="ECO:0007669"/>
    <property type="project" value="InterPro"/>
</dbReference>
<dbReference type="PRINTS" id="PR00464">
    <property type="entry name" value="EP450II"/>
</dbReference>
<dbReference type="eggNOG" id="KOG0157">
    <property type="taxonomic scope" value="Eukaryota"/>
</dbReference>
<evidence type="ECO:0000256" key="6">
    <source>
        <dbReference type="ARBA" id="ARBA00023004"/>
    </source>
</evidence>
<dbReference type="Pfam" id="PF00067">
    <property type="entry name" value="p450"/>
    <property type="match status" value="1"/>
</dbReference>
<dbReference type="EMBL" id="GL996515">
    <property type="protein sequence ID" value="EGV64571.1"/>
    <property type="molecule type" value="Genomic_DNA"/>
</dbReference>
<evidence type="ECO:0000256" key="3">
    <source>
        <dbReference type="ARBA" id="ARBA00022617"/>
    </source>
</evidence>
<dbReference type="RefSeq" id="XP_006685377.1">
    <property type="nucleotide sequence ID" value="XM_006685314.1"/>
</dbReference>
<keyword evidence="4 8" id="KW-0479">Metal-binding</keyword>
<keyword evidence="5" id="KW-0560">Oxidoreductase</keyword>
<dbReference type="InterPro" id="IPR001128">
    <property type="entry name" value="Cyt_P450"/>
</dbReference>
<accession>G3B201</accession>
<reference evidence="9 10" key="1">
    <citation type="journal article" date="2011" name="Proc. Natl. Acad. Sci. U.S.A.">
        <title>Comparative genomics of xylose-fermenting fungi for enhanced biofuel production.</title>
        <authorList>
            <person name="Wohlbach D.J."/>
            <person name="Kuo A."/>
            <person name="Sato T.K."/>
            <person name="Potts K.M."/>
            <person name="Salamov A.A."/>
            <person name="LaButti K.M."/>
            <person name="Sun H."/>
            <person name="Clum A."/>
            <person name="Pangilinan J.L."/>
            <person name="Lindquist E.A."/>
            <person name="Lucas S."/>
            <person name="Lapidus A."/>
            <person name="Jin M."/>
            <person name="Gunawan C."/>
            <person name="Balan V."/>
            <person name="Dale B.E."/>
            <person name="Jeffries T.W."/>
            <person name="Zinkel R."/>
            <person name="Barry K.W."/>
            <person name="Grigoriev I.V."/>
            <person name="Gasch A.P."/>
        </authorList>
    </citation>
    <scope>NUCLEOTIDE SEQUENCE [LARGE SCALE GENOMIC DNA]</scope>
    <source>
        <strain evidence="10">ATCC 10573 / BCRC 21748 / CBS 615 / JCM 9827 / NBRC 10315 / NRRL Y-1498 / VKM Y-70</strain>
    </source>
</reference>
<comment type="cofactor">
    <cofactor evidence="1 8">
        <name>heme</name>
        <dbReference type="ChEBI" id="CHEBI:30413"/>
    </cofactor>
</comment>
<gene>
    <name evidence="9" type="ORF">CANTEDRAFT_120218</name>
</gene>
<dbReference type="HOGENOM" id="CLU_001570_27_0_1"/>
<dbReference type="AlphaFoldDB" id="G3B201"/>
<evidence type="ECO:0000313" key="9">
    <source>
        <dbReference type="EMBL" id="EGV64571.1"/>
    </source>
</evidence>
<dbReference type="InterPro" id="IPR002974">
    <property type="entry name" value="Cyt_P450_E_CYP52_ascomycetes"/>
</dbReference>
<dbReference type="OrthoDB" id="1470350at2759"/>
<dbReference type="GeneID" id="18248761"/>
<dbReference type="InterPro" id="IPR036396">
    <property type="entry name" value="Cyt_P450_sf"/>
</dbReference>
<keyword evidence="6 8" id="KW-0408">Iron</keyword>
<feature type="binding site" description="axial binding residue" evidence="8">
    <location>
        <position position="449"/>
    </location>
    <ligand>
        <name>heme</name>
        <dbReference type="ChEBI" id="CHEBI:30413"/>
    </ligand>
    <ligandPart>
        <name>Fe</name>
        <dbReference type="ChEBI" id="CHEBI:18248"/>
    </ligandPart>
</feature>
<evidence type="ECO:0000256" key="2">
    <source>
        <dbReference type="ARBA" id="ARBA00010617"/>
    </source>
</evidence>
<dbReference type="STRING" id="590646.G3B201"/>
<evidence type="ECO:0000256" key="4">
    <source>
        <dbReference type="ARBA" id="ARBA00022723"/>
    </source>
</evidence>
<comment type="similarity">
    <text evidence="2">Belongs to the cytochrome P450 family.</text>
</comment>
<evidence type="ECO:0000256" key="7">
    <source>
        <dbReference type="ARBA" id="ARBA00023033"/>
    </source>
</evidence>
<dbReference type="PANTHER" id="PTHR24287:SF1">
    <property type="entry name" value="P450, PUTATIVE (EUROFUNG)-RELATED"/>
    <property type="match status" value="1"/>
</dbReference>
<keyword evidence="3 8" id="KW-0349">Heme</keyword>
<sequence length="502" mass="56828">MSMFVGIYLLTTYIIFYVVRHLYQDYLAQRWGCEPISRLNTNFCYNFFGFGDVKRILMSLKGGYSLYEESNQLNKLGLSTYETMVLGQYAIVTANPENAKAMMASQVDEFSIGVRSALFKDVLGQGIFTVEGKQWKHSRETIRPSFGKSEISHVAQLEPHFKKFTDALDRCMGQTVDVQPLLSRLAWDASSELLFGGSIGSLDMVDGTLKNDGFDECFITLQKYNRFRFLLGKYCWLVNPPARKQAVSEIKKFTQFYVQKALSLSKQDLENKSTGESTFLYDLAKTSREPKFLQDEILSIMLAGRGTTSSLMTFAIFELSRNPEIWRKLSSIVHEQFGDGSNLDLITFESIKKCQYLKFCLNETLRLHPPVSTTVRQAKKNTVLPHGGGADGLQPIFVPKATNVVLRIFALHRMEKFYGPNATDFIPERWENIRPGWAFVPFLGGPRVCLGQQLALTEAGYIIIRLAQTYREFVNMDPQSPPPLSVGAVSKLKRGVLVQAKK</sequence>
<evidence type="ECO:0000313" key="10">
    <source>
        <dbReference type="Proteomes" id="UP000000707"/>
    </source>
</evidence>
<protein>
    <submittedName>
        <fullName evidence="9">Cytochrome P450</fullName>
    </submittedName>
</protein>
<evidence type="ECO:0000256" key="1">
    <source>
        <dbReference type="ARBA" id="ARBA00001971"/>
    </source>
</evidence>
<dbReference type="PRINTS" id="PR01239">
    <property type="entry name" value="EP450IICYP52"/>
</dbReference>
<proteinExistence type="inferred from homology"/>
<name>G3B201_CANTC</name>
<evidence type="ECO:0000256" key="5">
    <source>
        <dbReference type="ARBA" id="ARBA00023002"/>
    </source>
</evidence>
<dbReference type="Proteomes" id="UP000000707">
    <property type="component" value="Unassembled WGS sequence"/>
</dbReference>
<organism evidence="10">
    <name type="scientific">Candida tenuis (strain ATCC 10573 / BCRC 21748 / CBS 615 / JCM 9827 / NBRC 10315 / NRRL Y-1498 / VKM Y-70)</name>
    <name type="common">Yeast</name>
    <name type="synonym">Yamadazyma tenuis</name>
    <dbReference type="NCBI Taxonomy" id="590646"/>
    <lineage>
        <taxon>Eukaryota</taxon>
        <taxon>Fungi</taxon>
        <taxon>Dikarya</taxon>
        <taxon>Ascomycota</taxon>
        <taxon>Saccharomycotina</taxon>
        <taxon>Pichiomycetes</taxon>
        <taxon>Debaryomycetaceae</taxon>
        <taxon>Yamadazyma</taxon>
    </lineage>
</organism>
<dbReference type="GO" id="GO:0016712">
    <property type="term" value="F:oxidoreductase activity, acting on paired donors, with incorporation or reduction of molecular oxygen, reduced flavin or flavoprotein as one donor, and incorporation of one atom of oxygen"/>
    <property type="evidence" value="ECO:0007669"/>
    <property type="project" value="InterPro"/>
</dbReference>
<keyword evidence="10" id="KW-1185">Reference proteome</keyword>
<evidence type="ECO:0000256" key="8">
    <source>
        <dbReference type="PIRSR" id="PIRSR602402-1"/>
    </source>
</evidence>
<dbReference type="GO" id="GO:0020037">
    <property type="term" value="F:heme binding"/>
    <property type="evidence" value="ECO:0007669"/>
    <property type="project" value="InterPro"/>
</dbReference>
<dbReference type="InterPro" id="IPR047146">
    <property type="entry name" value="Cyt_P450_E_CYP52_fungi"/>
</dbReference>
<dbReference type="Gene3D" id="1.10.630.10">
    <property type="entry name" value="Cytochrome P450"/>
    <property type="match status" value="1"/>
</dbReference>
<dbReference type="CDD" id="cd11063">
    <property type="entry name" value="CYP52"/>
    <property type="match status" value="1"/>
</dbReference>
<dbReference type="PANTHER" id="PTHR24287">
    <property type="entry name" value="P450, PUTATIVE (EUROFUNG)-RELATED"/>
    <property type="match status" value="1"/>
</dbReference>
<dbReference type="SUPFAM" id="SSF48264">
    <property type="entry name" value="Cytochrome P450"/>
    <property type="match status" value="1"/>
</dbReference>
<dbReference type="PRINTS" id="PR00385">
    <property type="entry name" value="P450"/>
</dbReference>
<keyword evidence="7" id="KW-0503">Monooxygenase</keyword>
<dbReference type="InterPro" id="IPR002402">
    <property type="entry name" value="Cyt_P450_E_grp-II"/>
</dbReference>
<dbReference type="KEGG" id="cten:18248761"/>